<dbReference type="CDD" id="cd00713">
    <property type="entry name" value="GltS"/>
    <property type="match status" value="1"/>
</dbReference>
<dbReference type="CDD" id="cd00982">
    <property type="entry name" value="gltB_C"/>
    <property type="match status" value="1"/>
</dbReference>
<dbReference type="Pfam" id="PF00310">
    <property type="entry name" value="GATase_2"/>
    <property type="match status" value="1"/>
</dbReference>
<evidence type="ECO:0000256" key="9">
    <source>
        <dbReference type="ARBA" id="ARBA00023002"/>
    </source>
</evidence>
<dbReference type="Gene3D" id="3.20.20.70">
    <property type="entry name" value="Aldolase class I"/>
    <property type="match status" value="2"/>
</dbReference>
<dbReference type="EMBL" id="VBAK01000106">
    <property type="protein sequence ID" value="TMI90904.1"/>
    <property type="molecule type" value="Genomic_DNA"/>
</dbReference>
<dbReference type="InterPro" id="IPR013785">
    <property type="entry name" value="Aldolase_TIM"/>
</dbReference>
<dbReference type="InterPro" id="IPR050711">
    <property type="entry name" value="ET-N_metabolism_enzyme"/>
</dbReference>
<evidence type="ECO:0000256" key="14">
    <source>
        <dbReference type="ARBA" id="ARBA00029440"/>
    </source>
</evidence>
<keyword evidence="5" id="KW-0285">Flavoprotein</keyword>
<evidence type="ECO:0000256" key="3">
    <source>
        <dbReference type="ARBA" id="ARBA00009716"/>
    </source>
</evidence>
<dbReference type="PANTHER" id="PTHR11938">
    <property type="entry name" value="FAD NADPH DEHYDROGENASE/OXIDOREDUCTASE"/>
    <property type="match status" value="1"/>
</dbReference>
<dbReference type="FunFam" id="3.60.20.10:FF:000001">
    <property type="entry name" value="Glutamate synthase, large subunit"/>
    <property type="match status" value="1"/>
</dbReference>
<evidence type="ECO:0000256" key="1">
    <source>
        <dbReference type="ARBA" id="ARBA00001917"/>
    </source>
</evidence>
<evidence type="ECO:0000313" key="18">
    <source>
        <dbReference type="Proteomes" id="UP000318509"/>
    </source>
</evidence>
<dbReference type="Pfam" id="PF01493">
    <property type="entry name" value="GXGXG"/>
    <property type="match status" value="1"/>
</dbReference>
<evidence type="ECO:0000256" key="8">
    <source>
        <dbReference type="ARBA" id="ARBA00022962"/>
    </source>
</evidence>
<organism evidence="17 18">
    <name type="scientific">Candidatus Segetimicrobium genomatis</name>
    <dbReference type="NCBI Taxonomy" id="2569760"/>
    <lineage>
        <taxon>Bacteria</taxon>
        <taxon>Bacillati</taxon>
        <taxon>Candidatus Sysuimicrobiota</taxon>
        <taxon>Candidatus Sysuimicrobiia</taxon>
        <taxon>Candidatus Sysuimicrobiales</taxon>
        <taxon>Candidatus Segetimicrobiaceae</taxon>
        <taxon>Candidatus Segetimicrobium</taxon>
    </lineage>
</organism>
<name>A0A537K597_9BACT</name>
<keyword evidence="12" id="KW-0314">Glutamate biosynthesis</keyword>
<dbReference type="EC" id="1.4.1.13" evidence="17"/>
<dbReference type="PANTHER" id="PTHR11938:SF133">
    <property type="entry name" value="GLUTAMATE SYNTHASE (NADH)"/>
    <property type="match status" value="1"/>
</dbReference>
<dbReference type="SUPFAM" id="SSF56235">
    <property type="entry name" value="N-terminal nucleophile aminohydrolases (Ntn hydrolases)"/>
    <property type="match status" value="1"/>
</dbReference>
<keyword evidence="8" id="KW-0315">Glutamine amidotransferase</keyword>
<evidence type="ECO:0000256" key="12">
    <source>
        <dbReference type="ARBA" id="ARBA00023164"/>
    </source>
</evidence>
<evidence type="ECO:0000256" key="15">
    <source>
        <dbReference type="SAM" id="MobiDB-lite"/>
    </source>
</evidence>
<feature type="compositionally biased region" description="Low complexity" evidence="15">
    <location>
        <begin position="454"/>
        <end position="471"/>
    </location>
</feature>
<comment type="cofactor">
    <cofactor evidence="2">
        <name>[3Fe-4S] cluster</name>
        <dbReference type="ChEBI" id="CHEBI:21137"/>
    </cofactor>
</comment>
<dbReference type="GO" id="GO:0004355">
    <property type="term" value="F:glutamate synthase (NADPH) activity"/>
    <property type="evidence" value="ECO:0007669"/>
    <property type="project" value="UniProtKB-EC"/>
</dbReference>
<sequence>MRSSGLYHPRFEHDSCGVGFVASTAGRSHAILELALEAAANLTHRGAVSADGKTGDGAGVLTQIPHRLLAVDLQRLGVRVHRHSDLGVGMIFLPQAAGGQARARAIIEEAVIREGVVLFGWRQVPVAASALGAEAGRTRPEIEQVLIGRPERMRAAEFERALYLARNVIERRWEAERIGDAYISSLSHHTVVYKGLFIAPQLPRFYADLHDPLFETALAVFHQRYSTNTFPSWPLAQPFRLLAHNGEINTLWGNVNWMRAREGALRSGVWRERMRDLLPVIRPGGSDSAMLDNVLDLVVQSGRDLLQAMMMLVPEAWESDADMPEPLRAFYQFHAGLTEPWDGPAALAFTDGRVAAAALDRNGLRPARYTITDDGLVIVASEVGVIDVDPERVVEKGRLGPGRMIAVDTAAGRILTDKAIKAERAWRRPYAAWVSAGRVPLEAAARGGGPPPAAAGAPAAAGSAASPGGRPDASWDGEDLMRALIAFGYTQEEAHRILEPMWKDALEPVWSMGDDTPLGVLSPRPRLLYNYVKQRFAQVTNPPIDPLRERLVMSLVTLLGPRGSFLEESPDHARLIELPSPLLTNTQLADLRALRDFPSRTLPCVFPAVEGGEGLERALVRLCDDAAYHVEEGAAILVLSDRGADPAHAPIPMLLAVGAVHQELIRRGLRMRVSLIAETGEARDVHHIAALIGYGASAVNPCLVYALIAEAAARAGAEPADALARYRKAIESGLLKVMSKMGISTVSSYHGAQIFEVLGLDHALVEFALTGTPSRLGGIGLGEIAEDVLERHRRAFGGACPQGLGDPGLFRFRKDGEYHAFHPNVVRGLHRLALSGSRDDYLAYAWEVMHRPPTALRDLFAFRPEPPVPLEEVEPAEEIVKRFVVSSMSHGSLGKEAHETLAIAMNRLGAKSSSGEGGEDPARYARRPDGDWANCAVKQVASGRFGVTTEYLAAAQELEIKMAQGSKPGEGGQIPGLKVTEEIARIRRSQPGISLISPPPHHDIYSIEDLAQLIYDLKQGNPRARVSVKLVSEAGVGTIAAGVAKAYADTVHIAGCDGGTGASPLDSIKNAGVPWELGLAETQQTLVANNLRGRVRVRVDGGMKCARDVVVAAMLGAEEFGFGSAAVVALGCVMARQCHLNTCPVGIATQREDLRAKFPGTPERVINFFLTIAEDVRAILASLGRRSLAEVVGRADLLRVGEEISVPRARRLVLDAILADPDPAGTRARRHVQERNDRPGEPFDDRILVEIGEALAAGRAVDRTFAIRNVDRAAGARIASAVVRSRGDAGLPEGAITLRFTGSAGQSFGAWCLPGMRLLLTGEANDYVGKGMTGGEIVITPPDALRPASFRHVIAGNTVLYGATGGRLLAAGRAGERFAVRNSGATAVVEGIGDHGCEYMTGGVVVVLGDTGRNFGAGMTGGTAYVLDEQETFPRRFNPALVAIERVGGGPDSLELRRLVAAHAAATGSPRAQAALEDWERWAPRFWKVTPRAVAAPPPASPAPERPRT</sequence>
<comment type="caution">
    <text evidence="17">The sequence shown here is derived from an EMBL/GenBank/DDBJ whole genome shotgun (WGS) entry which is preliminary data.</text>
</comment>
<dbReference type="Pfam" id="PF01645">
    <property type="entry name" value="Glu_synthase"/>
    <property type="match status" value="1"/>
</dbReference>
<comment type="similarity">
    <text evidence="3">Belongs to the glutamate synthase family.</text>
</comment>
<dbReference type="InterPro" id="IPR002489">
    <property type="entry name" value="Glu_synth_asu_C"/>
</dbReference>
<dbReference type="InterPro" id="IPR036485">
    <property type="entry name" value="Glu_synth_asu_C_sf"/>
</dbReference>
<dbReference type="GO" id="GO:0046872">
    <property type="term" value="F:metal ion binding"/>
    <property type="evidence" value="ECO:0007669"/>
    <property type="project" value="UniProtKB-KW"/>
</dbReference>
<dbReference type="Gene3D" id="2.160.20.60">
    <property type="entry name" value="Glutamate synthase, alpha subunit, C-terminal domain"/>
    <property type="match status" value="1"/>
</dbReference>
<dbReference type="InterPro" id="IPR002932">
    <property type="entry name" value="Glu_synthdom"/>
</dbReference>
<keyword evidence="11" id="KW-0411">Iron-sulfur</keyword>
<dbReference type="Proteomes" id="UP000318509">
    <property type="component" value="Unassembled WGS sequence"/>
</dbReference>
<accession>A0A537K597</accession>
<keyword evidence="4" id="KW-0028">Amino-acid biosynthesis</keyword>
<keyword evidence="7" id="KW-0479">Metal-binding</keyword>
<comment type="cofactor">
    <cofactor evidence="1">
        <name>FMN</name>
        <dbReference type="ChEBI" id="CHEBI:58210"/>
    </cofactor>
</comment>
<dbReference type="InterPro" id="IPR017932">
    <property type="entry name" value="GATase_2_dom"/>
</dbReference>
<feature type="region of interest" description="Disordered" evidence="15">
    <location>
        <begin position="444"/>
        <end position="473"/>
    </location>
</feature>
<keyword evidence="9 17" id="KW-0560">Oxidoreductase</keyword>
<dbReference type="SUPFAM" id="SSF51395">
    <property type="entry name" value="FMN-linked oxidoreductases"/>
    <property type="match status" value="1"/>
</dbReference>
<gene>
    <name evidence="17" type="primary">gltB</name>
    <name evidence="17" type="ORF">E6H00_05615</name>
</gene>
<dbReference type="InterPro" id="IPR006982">
    <property type="entry name" value="Glu_synth_centr_N"/>
</dbReference>
<evidence type="ECO:0000256" key="7">
    <source>
        <dbReference type="ARBA" id="ARBA00022723"/>
    </source>
</evidence>
<evidence type="ECO:0000256" key="13">
    <source>
        <dbReference type="ARBA" id="ARBA00023291"/>
    </source>
</evidence>
<evidence type="ECO:0000256" key="11">
    <source>
        <dbReference type="ARBA" id="ARBA00023014"/>
    </source>
</evidence>
<protein>
    <submittedName>
        <fullName evidence="17">Glutamate synthase large subunit</fullName>
        <ecNumber evidence="17">1.4.1.13</ecNumber>
    </submittedName>
</protein>
<dbReference type="NCBIfam" id="NF008730">
    <property type="entry name" value="PRK11750.1"/>
    <property type="match status" value="1"/>
</dbReference>
<evidence type="ECO:0000256" key="10">
    <source>
        <dbReference type="ARBA" id="ARBA00023004"/>
    </source>
</evidence>
<reference evidence="17 18" key="1">
    <citation type="journal article" date="2019" name="Nat. Microbiol.">
        <title>Mediterranean grassland soil C-N compound turnover is dependent on rainfall and depth, and is mediated by genomically divergent microorganisms.</title>
        <authorList>
            <person name="Diamond S."/>
            <person name="Andeer P.F."/>
            <person name="Li Z."/>
            <person name="Crits-Christoph A."/>
            <person name="Burstein D."/>
            <person name="Anantharaman K."/>
            <person name="Lane K.R."/>
            <person name="Thomas B.C."/>
            <person name="Pan C."/>
            <person name="Northen T.R."/>
            <person name="Banfield J.F."/>
        </authorList>
    </citation>
    <scope>NUCLEOTIDE SEQUENCE [LARGE SCALE GENOMIC DNA]</scope>
    <source>
        <strain evidence="17">NP_3</strain>
    </source>
</reference>
<evidence type="ECO:0000256" key="5">
    <source>
        <dbReference type="ARBA" id="ARBA00022630"/>
    </source>
</evidence>
<dbReference type="GO" id="GO:0019676">
    <property type="term" value="P:ammonia assimilation cycle"/>
    <property type="evidence" value="ECO:0007669"/>
    <property type="project" value="TreeGrafter"/>
</dbReference>
<dbReference type="InterPro" id="IPR029055">
    <property type="entry name" value="Ntn_hydrolases_N"/>
</dbReference>
<dbReference type="Gene3D" id="3.60.20.10">
    <property type="entry name" value="Glutamine Phosphoribosylpyrophosphate, subunit 1, domain 1"/>
    <property type="match status" value="1"/>
</dbReference>
<keyword evidence="13" id="KW-0003">3Fe-4S</keyword>
<dbReference type="SUPFAM" id="SSF69336">
    <property type="entry name" value="Alpha subunit of glutamate synthase, C-terminal domain"/>
    <property type="match status" value="1"/>
</dbReference>
<evidence type="ECO:0000256" key="4">
    <source>
        <dbReference type="ARBA" id="ARBA00022605"/>
    </source>
</evidence>
<keyword evidence="6" id="KW-0288">FMN</keyword>
<evidence type="ECO:0000256" key="6">
    <source>
        <dbReference type="ARBA" id="ARBA00022643"/>
    </source>
</evidence>
<comment type="pathway">
    <text evidence="14">Amino-acid biosynthesis.</text>
</comment>
<dbReference type="PROSITE" id="PS51278">
    <property type="entry name" value="GATASE_TYPE_2"/>
    <property type="match status" value="1"/>
</dbReference>
<evidence type="ECO:0000259" key="16">
    <source>
        <dbReference type="PROSITE" id="PS51278"/>
    </source>
</evidence>
<evidence type="ECO:0000313" key="17">
    <source>
        <dbReference type="EMBL" id="TMI90904.1"/>
    </source>
</evidence>
<dbReference type="GO" id="GO:0006537">
    <property type="term" value="P:glutamate biosynthetic process"/>
    <property type="evidence" value="ECO:0007669"/>
    <property type="project" value="UniProtKB-KW"/>
</dbReference>
<feature type="domain" description="Glutamine amidotransferase type-2" evidence="16">
    <location>
        <begin position="16"/>
        <end position="410"/>
    </location>
</feature>
<dbReference type="CDD" id="cd02808">
    <property type="entry name" value="GltS_FMN"/>
    <property type="match status" value="1"/>
</dbReference>
<keyword evidence="10" id="KW-0408">Iron</keyword>
<proteinExistence type="inferred from homology"/>
<dbReference type="Pfam" id="PF04898">
    <property type="entry name" value="Glu_syn_central"/>
    <property type="match status" value="1"/>
</dbReference>
<evidence type="ECO:0000256" key="2">
    <source>
        <dbReference type="ARBA" id="ARBA00001927"/>
    </source>
</evidence>
<dbReference type="GO" id="GO:0051538">
    <property type="term" value="F:3 iron, 4 sulfur cluster binding"/>
    <property type="evidence" value="ECO:0007669"/>
    <property type="project" value="UniProtKB-KW"/>
</dbReference>